<gene>
    <name evidence="1" type="ORF">GALMADRAFT_145604</name>
</gene>
<sequence length="482" mass="54184">MPSIWGRLIDYSSLNQKTDHWRDEVLQRSRNSPLWIKWMISDPHDTSFRRHGRSFFFSILNIHWDRIQHLRISFLDLKIEAGSWQPLLRPAPNLRSCSLISLYDAVTLLTPSELPPAPIFSNQAPSLYHFATQCFSFSLSAPWLSQLRCLHLPCLFSVFSILDALSSTPLLESLTIENVKTANPTQVSVPLPTANLPNLAEFDFTNGELDLLNDILTHIHPVDGYVIRCSADITPRAFMTGRFNASFSTLSGALQRFLLTHTVTSFEFSLGSHAFRASATTSCGTDKFTITIFYKGLNSFPENLYHSFLSIVSNCDLAFVKTLGLKLPGSLPTLPTPYFPFFSSLSSVTKLQTGDSTLQIILDMPPNPENKASESIIFPRLDVLELDHSDEALCDPDLILEFLLRRKESGTPIRQLDIGLLRDWVEDHDMNASLEELTGMEVIWGNNSHKEFTYVCGSGQPDRIFVVPSNDDESDSLDEGGY</sequence>
<reference evidence="2" key="1">
    <citation type="journal article" date="2014" name="Proc. Natl. Acad. Sci. U.S.A.">
        <title>Extensive sampling of basidiomycete genomes demonstrates inadequacy of the white-rot/brown-rot paradigm for wood decay fungi.</title>
        <authorList>
            <person name="Riley R."/>
            <person name="Salamov A.A."/>
            <person name="Brown D.W."/>
            <person name="Nagy L.G."/>
            <person name="Floudas D."/>
            <person name="Held B.W."/>
            <person name="Levasseur A."/>
            <person name="Lombard V."/>
            <person name="Morin E."/>
            <person name="Otillar R."/>
            <person name="Lindquist E.A."/>
            <person name="Sun H."/>
            <person name="LaButti K.M."/>
            <person name="Schmutz J."/>
            <person name="Jabbour D."/>
            <person name="Luo H."/>
            <person name="Baker S.E."/>
            <person name="Pisabarro A.G."/>
            <person name="Walton J.D."/>
            <person name="Blanchette R.A."/>
            <person name="Henrissat B."/>
            <person name="Martin F."/>
            <person name="Cullen D."/>
            <person name="Hibbett D.S."/>
            <person name="Grigoriev I.V."/>
        </authorList>
    </citation>
    <scope>NUCLEOTIDE SEQUENCE [LARGE SCALE GENOMIC DNA]</scope>
    <source>
        <strain evidence="2">CBS 339.88</strain>
    </source>
</reference>
<protein>
    <recommendedName>
        <fullName evidence="3">F-box domain-containing protein</fullName>
    </recommendedName>
</protein>
<dbReference type="EMBL" id="KL142403">
    <property type="protein sequence ID" value="KDR69202.1"/>
    <property type="molecule type" value="Genomic_DNA"/>
</dbReference>
<dbReference type="AlphaFoldDB" id="A0A067SGQ5"/>
<dbReference type="Proteomes" id="UP000027222">
    <property type="component" value="Unassembled WGS sequence"/>
</dbReference>
<evidence type="ECO:0000313" key="2">
    <source>
        <dbReference type="Proteomes" id="UP000027222"/>
    </source>
</evidence>
<name>A0A067SGQ5_GALM3</name>
<dbReference type="HOGENOM" id="CLU_030662_0_0_1"/>
<keyword evidence="2" id="KW-1185">Reference proteome</keyword>
<proteinExistence type="predicted"/>
<accession>A0A067SGQ5</accession>
<evidence type="ECO:0008006" key="3">
    <source>
        <dbReference type="Google" id="ProtNLM"/>
    </source>
</evidence>
<organism evidence="1 2">
    <name type="scientific">Galerina marginata (strain CBS 339.88)</name>
    <dbReference type="NCBI Taxonomy" id="685588"/>
    <lineage>
        <taxon>Eukaryota</taxon>
        <taxon>Fungi</taxon>
        <taxon>Dikarya</taxon>
        <taxon>Basidiomycota</taxon>
        <taxon>Agaricomycotina</taxon>
        <taxon>Agaricomycetes</taxon>
        <taxon>Agaricomycetidae</taxon>
        <taxon>Agaricales</taxon>
        <taxon>Agaricineae</taxon>
        <taxon>Strophariaceae</taxon>
        <taxon>Galerina</taxon>
    </lineage>
</organism>
<evidence type="ECO:0000313" key="1">
    <source>
        <dbReference type="EMBL" id="KDR69202.1"/>
    </source>
</evidence>